<dbReference type="Proteomes" id="UP000712600">
    <property type="component" value="Unassembled WGS sequence"/>
</dbReference>
<keyword evidence="1" id="KW-1133">Transmembrane helix</keyword>
<accession>A0A8S9PAI9</accession>
<evidence type="ECO:0000313" key="2">
    <source>
        <dbReference type="EMBL" id="KAF3512065.1"/>
    </source>
</evidence>
<evidence type="ECO:0000256" key="1">
    <source>
        <dbReference type="SAM" id="Phobius"/>
    </source>
</evidence>
<comment type="caution">
    <text evidence="2">The sequence shown here is derived from an EMBL/GenBank/DDBJ whole genome shotgun (WGS) entry which is preliminary data.</text>
</comment>
<evidence type="ECO:0000313" key="3">
    <source>
        <dbReference type="Proteomes" id="UP000712600"/>
    </source>
</evidence>
<sequence length="81" mass="9145">MSYRRSRANCVGSDVVTGEVSSRLVYRDRKMKHLASWNQNSIVVVASAMPVTVGVMIETWLCEFLLSGDYDEEQVFIGNNQ</sequence>
<proteinExistence type="predicted"/>
<dbReference type="EMBL" id="QGKX02001521">
    <property type="protein sequence ID" value="KAF3512065.1"/>
    <property type="molecule type" value="Genomic_DNA"/>
</dbReference>
<keyword evidence="1" id="KW-0812">Transmembrane</keyword>
<organism evidence="2 3">
    <name type="scientific">Brassica cretica</name>
    <name type="common">Mustard</name>
    <dbReference type="NCBI Taxonomy" id="69181"/>
    <lineage>
        <taxon>Eukaryota</taxon>
        <taxon>Viridiplantae</taxon>
        <taxon>Streptophyta</taxon>
        <taxon>Embryophyta</taxon>
        <taxon>Tracheophyta</taxon>
        <taxon>Spermatophyta</taxon>
        <taxon>Magnoliopsida</taxon>
        <taxon>eudicotyledons</taxon>
        <taxon>Gunneridae</taxon>
        <taxon>Pentapetalae</taxon>
        <taxon>rosids</taxon>
        <taxon>malvids</taxon>
        <taxon>Brassicales</taxon>
        <taxon>Brassicaceae</taxon>
        <taxon>Brassiceae</taxon>
        <taxon>Brassica</taxon>
    </lineage>
</organism>
<protein>
    <submittedName>
        <fullName evidence="2">Uncharacterized protein</fullName>
    </submittedName>
</protein>
<gene>
    <name evidence="2" type="ORF">F2Q69_00004205</name>
</gene>
<dbReference type="AlphaFoldDB" id="A0A8S9PAI9"/>
<keyword evidence="1" id="KW-0472">Membrane</keyword>
<feature type="transmembrane region" description="Helical" evidence="1">
    <location>
        <begin position="37"/>
        <end position="57"/>
    </location>
</feature>
<reference evidence="2" key="1">
    <citation type="submission" date="2019-12" db="EMBL/GenBank/DDBJ databases">
        <title>Genome sequencing and annotation of Brassica cretica.</title>
        <authorList>
            <person name="Studholme D.J."/>
            <person name="Sarris P."/>
        </authorList>
    </citation>
    <scope>NUCLEOTIDE SEQUENCE</scope>
    <source>
        <strain evidence="2">PFS-109/04</strain>
        <tissue evidence="2">Leaf</tissue>
    </source>
</reference>
<name>A0A8S9PAI9_BRACR</name>